<evidence type="ECO:0000259" key="1">
    <source>
        <dbReference type="Pfam" id="PF05876"/>
    </source>
</evidence>
<dbReference type="GO" id="GO:0016887">
    <property type="term" value="F:ATP hydrolysis activity"/>
    <property type="evidence" value="ECO:0007669"/>
    <property type="project" value="InterPro"/>
</dbReference>
<proteinExistence type="predicted"/>
<organism evidence="2 3">
    <name type="scientific">Azospirillum brasilense</name>
    <dbReference type="NCBI Taxonomy" id="192"/>
    <lineage>
        <taxon>Bacteria</taxon>
        <taxon>Pseudomonadati</taxon>
        <taxon>Pseudomonadota</taxon>
        <taxon>Alphaproteobacteria</taxon>
        <taxon>Rhodospirillales</taxon>
        <taxon>Azospirillaceae</taxon>
        <taxon>Azospirillum</taxon>
    </lineage>
</organism>
<evidence type="ECO:0000313" key="3">
    <source>
        <dbReference type="Proteomes" id="UP000298596"/>
    </source>
</evidence>
<gene>
    <name evidence="2" type="ORF">D3867_00290</name>
</gene>
<reference evidence="2 3" key="1">
    <citation type="submission" date="2018-09" db="EMBL/GenBank/DDBJ databases">
        <title>Whole genome based analysis of evolution and adaptive divergence in Indian and Brazilian strains of Azospirillum brasilense.</title>
        <authorList>
            <person name="Singh C."/>
            <person name="Tripathi A.K."/>
        </authorList>
    </citation>
    <scope>NUCLEOTIDE SEQUENCE [LARGE SCALE GENOMIC DNA]</scope>
    <source>
        <strain evidence="2 3">MTCC4036</strain>
    </source>
</reference>
<evidence type="ECO:0000313" key="2">
    <source>
        <dbReference type="EMBL" id="QCO00642.1"/>
    </source>
</evidence>
<dbReference type="AlphaFoldDB" id="A0A4D8Q361"/>
<dbReference type="Proteomes" id="UP000298596">
    <property type="component" value="Chromosome"/>
</dbReference>
<dbReference type="Pfam" id="PF05876">
    <property type="entry name" value="GpA_ATPase"/>
    <property type="match status" value="1"/>
</dbReference>
<protein>
    <recommendedName>
        <fullName evidence="1">Phage terminase large subunit GpA ATPase domain-containing protein</fullName>
    </recommendedName>
</protein>
<feature type="domain" description="Phage terminase large subunit GpA ATPase" evidence="1">
    <location>
        <begin position="41"/>
        <end position="115"/>
    </location>
</feature>
<accession>A0A4D8Q361</accession>
<dbReference type="InterPro" id="IPR046453">
    <property type="entry name" value="GpA_ATPase"/>
</dbReference>
<dbReference type="EMBL" id="CP032330">
    <property type="protein sequence ID" value="QCO00642.1"/>
    <property type="molecule type" value="Genomic_DNA"/>
</dbReference>
<name>A0A4D8Q361_AZOBR</name>
<sequence length="150" mass="16345">MLAAEIEARALATIGAGLAPPPDLSPSQWAEAHRILDASAALHGRFSFDTTPYFRAPLEDLSTPSGIRTVVICAGAQLGKTELLLSAVLYWIANDPKPIMAVWPTVDVATRTRKSRPYWHRKLHATVIAPHGSRFSPVRISVQRFGDHVG</sequence>